<reference evidence="8 9" key="1">
    <citation type="submission" date="2017-10" db="EMBL/GenBank/DDBJ databases">
        <title>Bifidobacterium xylocopum sp. nov. and Bifidobacterium aemilianum sp. nov., from the carpenter bee (Xylocopa violacea) digestive tract.</title>
        <authorList>
            <person name="Alberoni D."/>
            <person name="Baffoni L."/>
            <person name="Di Gioia D."/>
            <person name="Gaggia F."/>
            <person name="Biavati B."/>
        </authorList>
    </citation>
    <scope>NUCLEOTIDE SEQUENCE [LARGE SCALE GENOMIC DNA]</scope>
    <source>
        <strain evidence="8 9">XV2</strain>
    </source>
</reference>
<dbReference type="OrthoDB" id="5100908at2"/>
<evidence type="ECO:0000256" key="1">
    <source>
        <dbReference type="ARBA" id="ARBA00004141"/>
    </source>
</evidence>
<keyword evidence="2 5" id="KW-0812">Transmembrane</keyword>
<dbReference type="SUPFAM" id="SSF161098">
    <property type="entry name" value="MetI-like"/>
    <property type="match status" value="2"/>
</dbReference>
<feature type="domain" description="ABC transmembrane type-1" evidence="7">
    <location>
        <begin position="368"/>
        <end position="572"/>
    </location>
</feature>
<dbReference type="PANTHER" id="PTHR43496:SF1">
    <property type="entry name" value="POLYGALACTURONAN_RHAMNOGALACTURONAN TRANSPORT SYSTEM PERMEASE PROTEIN YTEP"/>
    <property type="match status" value="1"/>
</dbReference>
<protein>
    <submittedName>
        <fullName evidence="8">Iron transporter permease</fullName>
    </submittedName>
</protein>
<organism evidence="8 9">
    <name type="scientific">Bifidobacterium xylocopae</name>
    <dbReference type="NCBI Taxonomy" id="2493119"/>
    <lineage>
        <taxon>Bacteria</taxon>
        <taxon>Bacillati</taxon>
        <taxon>Actinomycetota</taxon>
        <taxon>Actinomycetes</taxon>
        <taxon>Bifidobacteriales</taxon>
        <taxon>Bifidobacteriaceae</taxon>
        <taxon>Bifidobacterium</taxon>
    </lineage>
</organism>
<comment type="subcellular location">
    <subcellularLocation>
        <location evidence="5">Cell membrane</location>
        <topology evidence="5">Multi-pass membrane protein</topology>
    </subcellularLocation>
    <subcellularLocation>
        <location evidence="1">Membrane</location>
        <topology evidence="1">Multi-pass membrane protein</topology>
    </subcellularLocation>
</comment>
<feature type="region of interest" description="Disordered" evidence="6">
    <location>
        <begin position="14"/>
        <end position="35"/>
    </location>
</feature>
<dbReference type="AlphaFoldDB" id="A0A366KD18"/>
<dbReference type="EMBL" id="PDCH01000005">
    <property type="protein sequence ID" value="RBP99469.1"/>
    <property type="molecule type" value="Genomic_DNA"/>
</dbReference>
<feature type="transmembrane region" description="Helical" evidence="5">
    <location>
        <begin position="317"/>
        <end position="347"/>
    </location>
</feature>
<evidence type="ECO:0000256" key="3">
    <source>
        <dbReference type="ARBA" id="ARBA00022989"/>
    </source>
</evidence>
<feature type="transmembrane region" description="Helical" evidence="5">
    <location>
        <begin position="439"/>
        <end position="461"/>
    </location>
</feature>
<feature type="transmembrane region" description="Helical" evidence="5">
    <location>
        <begin position="508"/>
        <end position="530"/>
    </location>
</feature>
<proteinExistence type="inferred from homology"/>
<sequence>MANAVIAAVAAPSGADGAPVRGKDPSRHSGSNRSKPRESASVWVILAGVVVVLTLVLGLPVVKLLVSAFSPAGRTAMAGAFANHAETFWHSIVLGLLVGLIGTFIGFVCAYVETFIQMPGKKAMHWLTLLPTISPPFAAATAIITLFGKRGMVTNGLFGLEFNIYGLPGLVTVLTMTFTPVAYLNIKGMFENLDPATFEAASSLGASEFKTLFKVTVPMVLPAMLSSFLVLFVEGIADLANPLVIGGDYRVLASQIYFAVAGSGDISGAAGVALVLLVPALTVFFIQKYWANKKSVVTVTGKPTGSLKPVTSKTVTVPMLVIACLWIALVLMVYLSLFVGGFVKILGVDNGFTWEHFIFVHRLGSDAIGTTLLLTLLAAPIAALLALAIAWLVVRHFPRFGRILDLWGMLGIAIPGTVLGLGFALAYSESTVLFDYEVLPPLAGGLAVGGGAIAIVMVFIARGDPTGQQAFISALQQINPQVEEASTSLGASPLQTVRKVTLPLMSSALVTSITYAITKSMTTITAIIFITTPQTKVMTSQILDEVDAGRFGNAFAYSSLLIILVLVVLGLANILLRQLNHSKRS</sequence>
<dbReference type="PROSITE" id="PS50928">
    <property type="entry name" value="ABC_TM1"/>
    <property type="match status" value="2"/>
</dbReference>
<evidence type="ECO:0000256" key="4">
    <source>
        <dbReference type="ARBA" id="ARBA00023136"/>
    </source>
</evidence>
<keyword evidence="5" id="KW-0813">Transport</keyword>
<dbReference type="RefSeq" id="WP_113853240.1">
    <property type="nucleotide sequence ID" value="NZ_PDCH01000005.1"/>
</dbReference>
<feature type="transmembrane region" description="Helical" evidence="5">
    <location>
        <begin position="124"/>
        <end position="147"/>
    </location>
</feature>
<keyword evidence="4 5" id="KW-0472">Membrane</keyword>
<dbReference type="GO" id="GO:0055085">
    <property type="term" value="P:transmembrane transport"/>
    <property type="evidence" value="ECO:0007669"/>
    <property type="project" value="InterPro"/>
</dbReference>
<feature type="transmembrane region" description="Helical" evidence="5">
    <location>
        <begin position="167"/>
        <end position="186"/>
    </location>
</feature>
<keyword evidence="3 5" id="KW-1133">Transmembrane helix</keyword>
<dbReference type="CDD" id="cd06261">
    <property type="entry name" value="TM_PBP2"/>
    <property type="match status" value="2"/>
</dbReference>
<dbReference type="Proteomes" id="UP000252345">
    <property type="component" value="Unassembled WGS sequence"/>
</dbReference>
<dbReference type="Gene3D" id="1.10.3720.10">
    <property type="entry name" value="MetI-like"/>
    <property type="match status" value="2"/>
</dbReference>
<dbReference type="InterPro" id="IPR035906">
    <property type="entry name" value="MetI-like_sf"/>
</dbReference>
<comment type="caution">
    <text evidence="8">The sequence shown here is derived from an EMBL/GenBank/DDBJ whole genome shotgun (WGS) entry which is preliminary data.</text>
</comment>
<gene>
    <name evidence="8" type="ORF">CRD59_03630</name>
</gene>
<evidence type="ECO:0000256" key="6">
    <source>
        <dbReference type="SAM" id="MobiDB-lite"/>
    </source>
</evidence>
<dbReference type="PANTHER" id="PTHR43496">
    <property type="entry name" value="PROTEIN LPLB"/>
    <property type="match status" value="1"/>
</dbReference>
<accession>A0A366KD18</accession>
<keyword evidence="9" id="KW-1185">Reference proteome</keyword>
<evidence type="ECO:0000256" key="5">
    <source>
        <dbReference type="RuleBase" id="RU363032"/>
    </source>
</evidence>
<name>A0A366KD18_9BIFI</name>
<feature type="domain" description="ABC transmembrane type-1" evidence="7">
    <location>
        <begin position="88"/>
        <end position="287"/>
    </location>
</feature>
<comment type="similarity">
    <text evidence="5">Belongs to the binding-protein-dependent transport system permease family.</text>
</comment>
<evidence type="ECO:0000256" key="2">
    <source>
        <dbReference type="ARBA" id="ARBA00022692"/>
    </source>
</evidence>
<evidence type="ECO:0000259" key="7">
    <source>
        <dbReference type="PROSITE" id="PS50928"/>
    </source>
</evidence>
<feature type="transmembrane region" description="Helical" evidence="5">
    <location>
        <begin position="554"/>
        <end position="576"/>
    </location>
</feature>
<dbReference type="InterPro" id="IPR000515">
    <property type="entry name" value="MetI-like"/>
</dbReference>
<feature type="transmembrane region" description="Helical" evidence="5">
    <location>
        <begin position="212"/>
        <end position="233"/>
    </location>
</feature>
<feature type="transmembrane region" description="Helical" evidence="5">
    <location>
        <begin position="41"/>
        <end position="59"/>
    </location>
</feature>
<feature type="transmembrane region" description="Helical" evidence="5">
    <location>
        <begin position="406"/>
        <end position="427"/>
    </location>
</feature>
<evidence type="ECO:0000313" key="9">
    <source>
        <dbReference type="Proteomes" id="UP000252345"/>
    </source>
</evidence>
<dbReference type="GO" id="GO:0005886">
    <property type="term" value="C:plasma membrane"/>
    <property type="evidence" value="ECO:0007669"/>
    <property type="project" value="UniProtKB-SubCell"/>
</dbReference>
<feature type="transmembrane region" description="Helical" evidence="5">
    <location>
        <begin position="367"/>
        <end position="394"/>
    </location>
</feature>
<feature type="transmembrane region" description="Helical" evidence="5">
    <location>
        <begin position="88"/>
        <end position="112"/>
    </location>
</feature>
<feature type="transmembrane region" description="Helical" evidence="5">
    <location>
        <begin position="266"/>
        <end position="286"/>
    </location>
</feature>
<dbReference type="Pfam" id="PF00528">
    <property type="entry name" value="BPD_transp_1"/>
    <property type="match status" value="2"/>
</dbReference>
<evidence type="ECO:0000313" key="8">
    <source>
        <dbReference type="EMBL" id="RBP99469.1"/>
    </source>
</evidence>